<dbReference type="EMBL" id="KN838574">
    <property type="protein sequence ID" value="KIK03978.1"/>
    <property type="molecule type" value="Genomic_DNA"/>
</dbReference>
<dbReference type="OrthoDB" id="2662290at2759"/>
<dbReference type="Proteomes" id="UP000054477">
    <property type="component" value="Unassembled WGS sequence"/>
</dbReference>
<dbReference type="AlphaFoldDB" id="A0A0C9Y7H9"/>
<name>A0A0C9Y7H9_9AGAR</name>
<gene>
    <name evidence="2" type="ORF">K443DRAFT_676297</name>
</gene>
<evidence type="ECO:0000256" key="1">
    <source>
        <dbReference type="SAM" id="MobiDB-lite"/>
    </source>
</evidence>
<dbReference type="HOGENOM" id="CLU_021108_5_2_1"/>
<evidence type="ECO:0000313" key="2">
    <source>
        <dbReference type="EMBL" id="KIK03978.1"/>
    </source>
</evidence>
<proteinExistence type="predicted"/>
<feature type="region of interest" description="Disordered" evidence="1">
    <location>
        <begin position="1"/>
        <end position="60"/>
    </location>
</feature>
<organism evidence="2 3">
    <name type="scientific">Laccaria amethystina LaAM-08-1</name>
    <dbReference type="NCBI Taxonomy" id="1095629"/>
    <lineage>
        <taxon>Eukaryota</taxon>
        <taxon>Fungi</taxon>
        <taxon>Dikarya</taxon>
        <taxon>Basidiomycota</taxon>
        <taxon>Agaricomycotina</taxon>
        <taxon>Agaricomycetes</taxon>
        <taxon>Agaricomycetidae</taxon>
        <taxon>Agaricales</taxon>
        <taxon>Agaricineae</taxon>
        <taxon>Hydnangiaceae</taxon>
        <taxon>Laccaria</taxon>
    </lineage>
</organism>
<reference evidence="2 3" key="1">
    <citation type="submission" date="2014-04" db="EMBL/GenBank/DDBJ databases">
        <authorList>
            <consortium name="DOE Joint Genome Institute"/>
            <person name="Kuo A."/>
            <person name="Kohler A."/>
            <person name="Nagy L.G."/>
            <person name="Floudas D."/>
            <person name="Copeland A."/>
            <person name="Barry K.W."/>
            <person name="Cichocki N."/>
            <person name="Veneault-Fourrey C."/>
            <person name="LaButti K."/>
            <person name="Lindquist E.A."/>
            <person name="Lipzen A."/>
            <person name="Lundell T."/>
            <person name="Morin E."/>
            <person name="Murat C."/>
            <person name="Sun H."/>
            <person name="Tunlid A."/>
            <person name="Henrissat B."/>
            <person name="Grigoriev I.V."/>
            <person name="Hibbett D.S."/>
            <person name="Martin F."/>
            <person name="Nordberg H.P."/>
            <person name="Cantor M.N."/>
            <person name="Hua S.X."/>
        </authorList>
    </citation>
    <scope>NUCLEOTIDE SEQUENCE [LARGE SCALE GENOMIC DNA]</scope>
    <source>
        <strain evidence="2 3">LaAM-08-1</strain>
    </source>
</reference>
<protein>
    <submittedName>
        <fullName evidence="2">Unplaced genomic scaffold K443scaffold_39, whole genome shotgun sequence</fullName>
    </submittedName>
</protein>
<accession>A0A0C9Y7H9</accession>
<reference evidence="3" key="2">
    <citation type="submission" date="2015-01" db="EMBL/GenBank/DDBJ databases">
        <title>Evolutionary Origins and Diversification of the Mycorrhizal Mutualists.</title>
        <authorList>
            <consortium name="DOE Joint Genome Institute"/>
            <consortium name="Mycorrhizal Genomics Consortium"/>
            <person name="Kohler A."/>
            <person name="Kuo A."/>
            <person name="Nagy L.G."/>
            <person name="Floudas D."/>
            <person name="Copeland A."/>
            <person name="Barry K.W."/>
            <person name="Cichocki N."/>
            <person name="Veneault-Fourrey C."/>
            <person name="LaButti K."/>
            <person name="Lindquist E.A."/>
            <person name="Lipzen A."/>
            <person name="Lundell T."/>
            <person name="Morin E."/>
            <person name="Murat C."/>
            <person name="Riley R."/>
            <person name="Ohm R."/>
            <person name="Sun H."/>
            <person name="Tunlid A."/>
            <person name="Henrissat B."/>
            <person name="Grigoriev I.V."/>
            <person name="Hibbett D.S."/>
            <person name="Martin F."/>
        </authorList>
    </citation>
    <scope>NUCLEOTIDE SEQUENCE [LARGE SCALE GENOMIC DNA]</scope>
    <source>
        <strain evidence="3">LaAM-08-1</strain>
    </source>
</reference>
<keyword evidence="3" id="KW-1185">Reference proteome</keyword>
<evidence type="ECO:0000313" key="3">
    <source>
        <dbReference type="Proteomes" id="UP000054477"/>
    </source>
</evidence>
<feature type="compositionally biased region" description="Low complexity" evidence="1">
    <location>
        <begin position="37"/>
        <end position="57"/>
    </location>
</feature>
<sequence>MRLPPCSRPTILKSGQPSDSALSRPGMQCTTRLNIRTSKSPSTTQSLSSTASTPQALDSDVPLNRDGFTFELWLPPTCTTSTVFSSSSAGSSLSEHSDCPHTGDPMHAGSATMTDRVPGQSTYEREMLKKGHGHPLWNPEPDVSSPLAYRQTGVSVGDVGILYPSGTFGYLFNIFLDANNPCNPSELPEGFVPLKMFPGSRIAFDCHESGYVTSPYMRLKSSVRTGIPPTRNLEFSFFNDAEDAVLILPEGCHGERFQSIGTLRSYAAQHGESWYRYANGPRGLNVENGQLQIVTQCDKTTSWAILTHFKEEVPSPNHQDGFSVPLSWVGDDIEQVQCRVKFVPRRVSPFRNQCVFLRSSGVYLSDVEWGRVRSPSLFPDIGGLFRSMLGMFDTATVGNGHGPGSTKLISSQPEPIVRTPSNVILNMLLKKHPEAKTAIVHDNDWCAVLRQGDSKFPSDEELCRRILETFRIIVDEKGSLYLARKTGPPT</sequence>